<evidence type="ECO:0000256" key="2">
    <source>
        <dbReference type="SAM" id="Phobius"/>
    </source>
</evidence>
<protein>
    <submittedName>
        <fullName evidence="4">IGF-like family receptor 1</fullName>
    </submittedName>
</protein>
<keyword evidence="2" id="KW-0472">Membrane</keyword>
<proteinExistence type="predicted"/>
<feature type="disulfide bond" evidence="1">
    <location>
        <begin position="69"/>
        <end position="82"/>
    </location>
</feature>
<name>A0A8C7XWA3_9TELE</name>
<dbReference type="GO" id="GO:0005886">
    <property type="term" value="C:plasma membrane"/>
    <property type="evidence" value="ECO:0007669"/>
    <property type="project" value="TreeGrafter"/>
</dbReference>
<reference evidence="4" key="1">
    <citation type="submission" date="2025-08" db="UniProtKB">
        <authorList>
            <consortium name="Ensembl"/>
        </authorList>
    </citation>
    <scope>IDENTIFICATION</scope>
</reference>
<dbReference type="PROSITE" id="PS50050">
    <property type="entry name" value="TNFR_NGFR_2"/>
    <property type="match status" value="1"/>
</dbReference>
<dbReference type="AlphaFoldDB" id="A0A8C7XWA3"/>
<evidence type="ECO:0000256" key="1">
    <source>
        <dbReference type="PROSITE-ProRule" id="PRU00206"/>
    </source>
</evidence>
<feature type="disulfide bond" evidence="1">
    <location>
        <begin position="72"/>
        <end position="90"/>
    </location>
</feature>
<evidence type="ECO:0000313" key="4">
    <source>
        <dbReference type="Ensembl" id="ENSOSIP00000018929.1"/>
    </source>
</evidence>
<feature type="transmembrane region" description="Helical" evidence="2">
    <location>
        <begin position="206"/>
        <end position="224"/>
    </location>
</feature>
<reference evidence="4" key="2">
    <citation type="submission" date="2025-09" db="UniProtKB">
        <authorList>
            <consortium name="Ensembl"/>
        </authorList>
    </citation>
    <scope>IDENTIFICATION</scope>
</reference>
<keyword evidence="2" id="KW-1133">Transmembrane helix</keyword>
<accession>A0A8C7XWA3</accession>
<dbReference type="Ensembl" id="ENSOSIT00000020000.1">
    <property type="protein sequence ID" value="ENSOSIP00000018929.1"/>
    <property type="gene ID" value="ENSOSIG00000010231.1"/>
</dbReference>
<keyword evidence="2" id="KW-0812">Transmembrane</keyword>
<dbReference type="PANTHER" id="PTHR14657">
    <property type="entry name" value="IGF-LIKE FAMILY RECEPTOR 1"/>
    <property type="match status" value="1"/>
</dbReference>
<keyword evidence="5" id="KW-1185">Reference proteome</keyword>
<dbReference type="PROSITE" id="PS00652">
    <property type="entry name" value="TNFR_NGFR_1"/>
    <property type="match status" value="1"/>
</dbReference>
<evidence type="ECO:0000259" key="3">
    <source>
        <dbReference type="PROSITE" id="PS50050"/>
    </source>
</evidence>
<sequence length="226" mass="25216">MMGHSTKCLDLATYWDSSTHRCVSCSIKPGYEVTPNCGIDDHGGRHERPFRECASGTFNDGSRADCRPCSLCGPDSSPTRNCSTTADTECPPRPSVAVAHTLTVSSCKHTYSSKVKICFLNSLNLNFKHKLVYVSVDCKVTFVYPFLVTISPVLNNNLLYIYHFSFLMQTHPNLTADLKVPTIPAAVCEFKNVTLSAAMMLVFHHIKSLLCVFFIVIYLTFFFYQG</sequence>
<dbReference type="InterPro" id="IPR042355">
    <property type="entry name" value="IGFLR1"/>
</dbReference>
<feature type="repeat" description="TNFR-Cys" evidence="1">
    <location>
        <begin position="52"/>
        <end position="90"/>
    </location>
</feature>
<keyword evidence="1" id="KW-1015">Disulfide bond</keyword>
<organism evidence="4 5">
    <name type="scientific">Oryzias sinensis</name>
    <name type="common">Chinese medaka</name>
    <dbReference type="NCBI Taxonomy" id="183150"/>
    <lineage>
        <taxon>Eukaryota</taxon>
        <taxon>Metazoa</taxon>
        <taxon>Chordata</taxon>
        <taxon>Craniata</taxon>
        <taxon>Vertebrata</taxon>
        <taxon>Euteleostomi</taxon>
        <taxon>Actinopterygii</taxon>
        <taxon>Neopterygii</taxon>
        <taxon>Teleostei</taxon>
        <taxon>Neoteleostei</taxon>
        <taxon>Acanthomorphata</taxon>
        <taxon>Ovalentaria</taxon>
        <taxon>Atherinomorphae</taxon>
        <taxon>Beloniformes</taxon>
        <taxon>Adrianichthyidae</taxon>
        <taxon>Oryziinae</taxon>
        <taxon>Oryzias</taxon>
    </lineage>
</organism>
<feature type="domain" description="TNFR-Cys" evidence="3">
    <location>
        <begin position="52"/>
        <end position="90"/>
    </location>
</feature>
<evidence type="ECO:0000313" key="5">
    <source>
        <dbReference type="Proteomes" id="UP000694383"/>
    </source>
</evidence>
<dbReference type="SMART" id="SM00208">
    <property type="entry name" value="TNFR"/>
    <property type="match status" value="1"/>
</dbReference>
<dbReference type="InterPro" id="IPR001368">
    <property type="entry name" value="TNFR/NGFR_Cys_rich_reg"/>
</dbReference>
<dbReference type="GeneTree" id="ENSGT00390000005702"/>
<dbReference type="Proteomes" id="UP000694383">
    <property type="component" value="Unplaced"/>
</dbReference>
<comment type="caution">
    <text evidence="1">Lacks conserved residue(s) required for the propagation of feature annotation.</text>
</comment>
<dbReference type="Gene3D" id="2.10.50.10">
    <property type="entry name" value="Tumor Necrosis Factor Receptor, subunit A, domain 2"/>
    <property type="match status" value="1"/>
</dbReference>
<dbReference type="Pfam" id="PF00020">
    <property type="entry name" value="TNFR_c6"/>
    <property type="match status" value="1"/>
</dbReference>
<dbReference type="PANTHER" id="PTHR14657:SF2">
    <property type="entry name" value="IGF-LIKE FAMILY RECEPTOR 1"/>
    <property type="match status" value="1"/>
</dbReference>